<dbReference type="InterPro" id="IPR036352">
    <property type="entry name" value="Semap_dom_sf"/>
</dbReference>
<reference evidence="14 15" key="1">
    <citation type="submission" date="2019-04" db="EMBL/GenBank/DDBJ databases">
        <title>Chromosome genome assembly for Takifugu flavidus.</title>
        <authorList>
            <person name="Xiao S."/>
        </authorList>
    </citation>
    <scope>NUCLEOTIDE SEQUENCE [LARGE SCALE GENOMIC DNA]</scope>
    <source>
        <strain evidence="14">HTHZ2018</strain>
        <tissue evidence="14">Muscle</tissue>
    </source>
</reference>
<keyword evidence="8" id="KW-0325">Glycoprotein</keyword>
<keyword evidence="7" id="KW-1015">Disulfide bond</keyword>
<dbReference type="GO" id="GO:0045499">
    <property type="term" value="F:chemorepellent activity"/>
    <property type="evidence" value="ECO:0007669"/>
    <property type="project" value="TreeGrafter"/>
</dbReference>
<dbReference type="InterPro" id="IPR016201">
    <property type="entry name" value="PSI"/>
</dbReference>
<dbReference type="InterPro" id="IPR007110">
    <property type="entry name" value="Ig-like_dom"/>
</dbReference>
<dbReference type="PANTHER" id="PTHR11036:SF71">
    <property type="entry name" value="SEMAPHORIN-3AA"/>
    <property type="match status" value="1"/>
</dbReference>
<dbReference type="FunFam" id="3.30.1680.10:FF:000001">
    <property type="entry name" value="Semaphorin 3F like"/>
    <property type="match status" value="1"/>
</dbReference>
<organism evidence="14 15">
    <name type="scientific">Takifugu flavidus</name>
    <name type="common">sansaifugu</name>
    <dbReference type="NCBI Taxonomy" id="433684"/>
    <lineage>
        <taxon>Eukaryota</taxon>
        <taxon>Metazoa</taxon>
        <taxon>Chordata</taxon>
        <taxon>Craniata</taxon>
        <taxon>Vertebrata</taxon>
        <taxon>Euteleostomi</taxon>
        <taxon>Actinopterygii</taxon>
        <taxon>Neopterygii</taxon>
        <taxon>Teleostei</taxon>
        <taxon>Neoteleostei</taxon>
        <taxon>Acanthomorphata</taxon>
        <taxon>Eupercaria</taxon>
        <taxon>Tetraodontiformes</taxon>
        <taxon>Tetradontoidea</taxon>
        <taxon>Tetraodontidae</taxon>
        <taxon>Takifugu</taxon>
    </lineage>
</organism>
<dbReference type="EMBL" id="RHFK02000015">
    <property type="protein sequence ID" value="TWW64703.1"/>
    <property type="molecule type" value="Genomic_DNA"/>
</dbReference>
<dbReference type="InterPro" id="IPR013783">
    <property type="entry name" value="Ig-like_fold"/>
</dbReference>
<evidence type="ECO:0000256" key="2">
    <source>
        <dbReference type="ARBA" id="ARBA00009492"/>
    </source>
</evidence>
<feature type="compositionally biased region" description="Polar residues" evidence="11">
    <location>
        <begin position="803"/>
        <end position="819"/>
    </location>
</feature>
<feature type="compositionally biased region" description="Basic and acidic residues" evidence="11">
    <location>
        <begin position="894"/>
        <end position="916"/>
    </location>
</feature>
<dbReference type="Gene3D" id="2.60.40.10">
    <property type="entry name" value="Immunoglobulins"/>
    <property type="match status" value="1"/>
</dbReference>
<evidence type="ECO:0000256" key="6">
    <source>
        <dbReference type="ARBA" id="ARBA00022902"/>
    </source>
</evidence>
<evidence type="ECO:0000256" key="5">
    <source>
        <dbReference type="ARBA" id="ARBA00022782"/>
    </source>
</evidence>
<evidence type="ECO:0000256" key="9">
    <source>
        <dbReference type="ARBA" id="ARBA00023319"/>
    </source>
</evidence>
<dbReference type="GO" id="GO:0098978">
    <property type="term" value="C:glutamatergic synapse"/>
    <property type="evidence" value="ECO:0007669"/>
    <property type="project" value="TreeGrafter"/>
</dbReference>
<sequence>MIVQDAFDVSSLLRSHARTRSLVEPHTGIRGLPGSGSGTGPGSVNPSFLGATQGGSPAAPGAEAGRQRTGAMDYLFGVVVLLCGVVQAGRGAKPKHNVPRLKLSYKEMLESSNLVTFDGLANSSSYDTFLLDEERGRLLVGAEDHLFSFDLVNINRDKKQIAWPATPSKRDECKWAGKDFWKECNNFIRVLQPYNQTHLYICGTGAFHPICAFLEMGKRAEDNVFRLALHFENGRGKSPYDPKMLSASLLIDGELYSGTSADFMGRDFAIFRTLGDHHPIRTEQHDSRWLNDPRFVGVHLIPESDNPEDDKIFLFFKENAMDGEHTGKATISRIGQLCKNDMGGHRSLVNKWTTFLKARLLCSVPGVNGIDTHFDELQDVFLMSSKDPKNPVIYAVFTTSSNIFKGSAVCMYNMADIRRVFLGPYAHRDGPNYQWVPFQGRVPYPRPGTCPSKTFGGFDSTKDLPDDVITFARGHPAMYNPVHPIGGRPIMVRTDVDYQFSQLVVDRVEAEDGQYDVMFIGTDVGTVLKVVMIPKESWHDLEEVVLEEMTVFRDPTPITAMELSTKQQQLYLGSALGVSQMPLHRCEVYGKACAECCLARDPYCAWDGTECSRYFPTAKRRTRRQDIRNGDPLSQCSDLQHHEDADGVGSVEDRSVYGVENSSMFLECSPKSQRALIYWQLQKPDEDRRLEIKFDERVLRTEQGLLIRSLAQSDTGVYHCQAVEHGFIQPLLRLSLQVIPAQKLGDILPGLPAADAGVDQSAKHRLWYRDFLSLLDHPDLSSVEEFCDRVWKKERKQKRVKTPNGNAQVRTDGGSNSALQPKAPNPQRQQAGPPQSRPWLQAGGPAAEKSEKGTQNVGGQVPKNNQKTPKGNAAASAAAGGSRANSQHAAKWRRLQENKKGRNRRTHELQRPPRSV</sequence>
<dbReference type="GO" id="GO:0008045">
    <property type="term" value="P:motor neuron axon guidance"/>
    <property type="evidence" value="ECO:0007669"/>
    <property type="project" value="TreeGrafter"/>
</dbReference>
<accession>A0A5C6NC38</accession>
<dbReference type="InterPro" id="IPR036179">
    <property type="entry name" value="Ig-like_dom_sf"/>
</dbReference>
<keyword evidence="15" id="KW-1185">Reference proteome</keyword>
<dbReference type="FunFam" id="2.130.10.10:FF:000015">
    <property type="entry name" value="Semaphorin 3B"/>
    <property type="match status" value="1"/>
</dbReference>
<dbReference type="InterPro" id="IPR001627">
    <property type="entry name" value="Semap_dom"/>
</dbReference>
<dbReference type="GO" id="GO:0030424">
    <property type="term" value="C:axon"/>
    <property type="evidence" value="ECO:0007669"/>
    <property type="project" value="TreeGrafter"/>
</dbReference>
<dbReference type="SUPFAM" id="SSF101912">
    <property type="entry name" value="Sema domain"/>
    <property type="match status" value="1"/>
</dbReference>
<comment type="caution">
    <text evidence="10">Lacks conserved residue(s) required for the propagation of feature annotation.</text>
</comment>
<keyword evidence="5" id="KW-0221">Differentiation</keyword>
<dbReference type="InterPro" id="IPR027231">
    <property type="entry name" value="Semaphorin"/>
</dbReference>
<dbReference type="Pfam" id="PF01403">
    <property type="entry name" value="Sema"/>
    <property type="match status" value="1"/>
</dbReference>
<gene>
    <name evidence="14" type="ORF">D4764_22G0003500</name>
</gene>
<feature type="region of interest" description="Disordered" evidence="11">
    <location>
        <begin position="794"/>
        <end position="916"/>
    </location>
</feature>
<feature type="compositionally biased region" description="Low complexity" evidence="11">
    <location>
        <begin position="871"/>
        <end position="886"/>
    </location>
</feature>
<dbReference type="GO" id="GO:0030335">
    <property type="term" value="P:positive regulation of cell migration"/>
    <property type="evidence" value="ECO:0007669"/>
    <property type="project" value="TreeGrafter"/>
</dbReference>
<keyword evidence="4" id="KW-0732">Signal</keyword>
<dbReference type="Gene3D" id="3.30.1680.10">
    <property type="entry name" value="ligand-binding face of the semaphorins, domain 2"/>
    <property type="match status" value="1"/>
</dbReference>
<dbReference type="GO" id="GO:0071526">
    <property type="term" value="P:semaphorin-plexin signaling pathway"/>
    <property type="evidence" value="ECO:0007669"/>
    <property type="project" value="TreeGrafter"/>
</dbReference>
<comment type="caution">
    <text evidence="14">The sequence shown here is derived from an EMBL/GenBank/DDBJ whole genome shotgun (WGS) entry which is preliminary data.</text>
</comment>
<evidence type="ECO:0000256" key="1">
    <source>
        <dbReference type="ARBA" id="ARBA00004613"/>
    </source>
</evidence>
<keyword evidence="9" id="KW-0393">Immunoglobulin domain</keyword>
<evidence type="ECO:0000259" key="13">
    <source>
        <dbReference type="PROSITE" id="PS51004"/>
    </source>
</evidence>
<dbReference type="PANTHER" id="PTHR11036">
    <property type="entry name" value="SEMAPHORIN"/>
    <property type="match status" value="1"/>
</dbReference>
<dbReference type="SMART" id="SM00630">
    <property type="entry name" value="Sema"/>
    <property type="match status" value="1"/>
</dbReference>
<name>A0A5C6NC38_9TELE</name>
<evidence type="ECO:0000259" key="12">
    <source>
        <dbReference type="PROSITE" id="PS50835"/>
    </source>
</evidence>
<protein>
    <submittedName>
        <fullName evidence="14">Semaphorin-3aa Semaphorin-1A</fullName>
    </submittedName>
</protein>
<dbReference type="InterPro" id="IPR003599">
    <property type="entry name" value="Ig_sub"/>
</dbReference>
<comment type="similarity">
    <text evidence="2">Belongs to the semaphorin family.</text>
</comment>
<dbReference type="PROSITE" id="PS50835">
    <property type="entry name" value="IG_LIKE"/>
    <property type="match status" value="1"/>
</dbReference>
<dbReference type="GO" id="GO:0005615">
    <property type="term" value="C:extracellular space"/>
    <property type="evidence" value="ECO:0007669"/>
    <property type="project" value="TreeGrafter"/>
</dbReference>
<evidence type="ECO:0000256" key="10">
    <source>
        <dbReference type="PROSITE-ProRule" id="PRU00352"/>
    </source>
</evidence>
<dbReference type="InterPro" id="IPR015943">
    <property type="entry name" value="WD40/YVTN_repeat-like_dom_sf"/>
</dbReference>
<feature type="domain" description="Sema" evidence="13">
    <location>
        <begin position="100"/>
        <end position="583"/>
    </location>
</feature>
<evidence type="ECO:0000256" key="8">
    <source>
        <dbReference type="ARBA" id="ARBA00023180"/>
    </source>
</evidence>
<keyword evidence="6" id="KW-0524">Neurogenesis</keyword>
<dbReference type="Proteomes" id="UP000324091">
    <property type="component" value="Chromosome 22"/>
</dbReference>
<feature type="compositionally biased region" description="Polar residues" evidence="11">
    <location>
        <begin position="853"/>
        <end position="869"/>
    </location>
</feature>
<keyword evidence="3" id="KW-0964">Secreted</keyword>
<evidence type="ECO:0000256" key="3">
    <source>
        <dbReference type="ARBA" id="ARBA00022525"/>
    </source>
</evidence>
<feature type="compositionally biased region" description="Low complexity" evidence="11">
    <location>
        <begin position="54"/>
        <end position="64"/>
    </location>
</feature>
<feature type="region of interest" description="Disordered" evidence="11">
    <location>
        <begin position="24"/>
        <end position="64"/>
    </location>
</feature>
<feature type="domain" description="Ig-like" evidence="12">
    <location>
        <begin position="660"/>
        <end position="722"/>
    </location>
</feature>
<dbReference type="CDD" id="cd05871">
    <property type="entry name" value="Ig_Sema3"/>
    <property type="match status" value="1"/>
</dbReference>
<dbReference type="Gene3D" id="2.130.10.10">
    <property type="entry name" value="YVTN repeat-like/Quinoprotein amine dehydrogenase"/>
    <property type="match status" value="1"/>
</dbReference>
<dbReference type="GO" id="GO:0035295">
    <property type="term" value="P:tube development"/>
    <property type="evidence" value="ECO:0007669"/>
    <property type="project" value="UniProtKB-ARBA"/>
</dbReference>
<dbReference type="SMART" id="SM00409">
    <property type="entry name" value="IG"/>
    <property type="match status" value="1"/>
</dbReference>
<dbReference type="GO" id="GO:0001755">
    <property type="term" value="P:neural crest cell migration"/>
    <property type="evidence" value="ECO:0007669"/>
    <property type="project" value="TreeGrafter"/>
</dbReference>
<evidence type="ECO:0000313" key="15">
    <source>
        <dbReference type="Proteomes" id="UP000324091"/>
    </source>
</evidence>
<dbReference type="GO" id="GO:0030215">
    <property type="term" value="F:semaphorin receptor binding"/>
    <property type="evidence" value="ECO:0007669"/>
    <property type="project" value="InterPro"/>
</dbReference>
<feature type="region of interest" description="Disordered" evidence="11">
    <location>
        <begin position="626"/>
        <end position="646"/>
    </location>
</feature>
<dbReference type="GO" id="GO:0038191">
    <property type="term" value="F:neuropilin binding"/>
    <property type="evidence" value="ECO:0007669"/>
    <property type="project" value="TreeGrafter"/>
</dbReference>
<dbReference type="GO" id="GO:0072359">
    <property type="term" value="P:circulatory system development"/>
    <property type="evidence" value="ECO:0007669"/>
    <property type="project" value="UniProtKB-ARBA"/>
</dbReference>
<dbReference type="AlphaFoldDB" id="A0A5C6NC38"/>
<evidence type="ECO:0000256" key="7">
    <source>
        <dbReference type="ARBA" id="ARBA00023157"/>
    </source>
</evidence>
<feature type="compositionally biased region" description="Gly residues" evidence="11">
    <location>
        <begin position="31"/>
        <end position="41"/>
    </location>
</feature>
<dbReference type="SUPFAM" id="SSF103575">
    <property type="entry name" value="Plexin repeat"/>
    <property type="match status" value="1"/>
</dbReference>
<evidence type="ECO:0000313" key="14">
    <source>
        <dbReference type="EMBL" id="TWW64703.1"/>
    </source>
</evidence>
<evidence type="ECO:0000256" key="4">
    <source>
        <dbReference type="ARBA" id="ARBA00022729"/>
    </source>
</evidence>
<dbReference type="GO" id="GO:0005886">
    <property type="term" value="C:plasma membrane"/>
    <property type="evidence" value="ECO:0007669"/>
    <property type="project" value="TreeGrafter"/>
</dbReference>
<dbReference type="SUPFAM" id="SSF48726">
    <property type="entry name" value="Immunoglobulin"/>
    <property type="match status" value="1"/>
</dbReference>
<comment type="subcellular location">
    <subcellularLocation>
        <location evidence="1">Secreted</location>
    </subcellularLocation>
</comment>
<dbReference type="PROSITE" id="PS51004">
    <property type="entry name" value="SEMA"/>
    <property type="match status" value="1"/>
</dbReference>
<evidence type="ECO:0000256" key="11">
    <source>
        <dbReference type="SAM" id="MobiDB-lite"/>
    </source>
</evidence>
<proteinExistence type="inferred from homology"/>
<dbReference type="SMART" id="SM00423">
    <property type="entry name" value="PSI"/>
    <property type="match status" value="1"/>
</dbReference>
<dbReference type="FunFam" id="2.60.40.10:FF:000030">
    <property type="entry name" value="Semaphorin 3F like"/>
    <property type="match status" value="1"/>
</dbReference>